<comment type="caution">
    <text evidence="2">The sequence shown here is derived from an EMBL/GenBank/DDBJ whole genome shotgun (WGS) entry which is preliminary data.</text>
</comment>
<evidence type="ECO:0000313" key="2">
    <source>
        <dbReference type="EMBL" id="GMH02128.1"/>
    </source>
</evidence>
<name>A0AAD3XEG6_NEPGR</name>
<keyword evidence="3" id="KW-1185">Reference proteome</keyword>
<feature type="region of interest" description="Disordered" evidence="1">
    <location>
        <begin position="175"/>
        <end position="194"/>
    </location>
</feature>
<gene>
    <name evidence="2" type="ORF">Nepgr_003967</name>
</gene>
<accession>A0AAD3XEG6</accession>
<protein>
    <submittedName>
        <fullName evidence="2">Uncharacterized protein</fullName>
    </submittedName>
</protein>
<dbReference type="EMBL" id="BSYO01000003">
    <property type="protein sequence ID" value="GMH02128.1"/>
    <property type="molecule type" value="Genomic_DNA"/>
</dbReference>
<organism evidence="2 3">
    <name type="scientific">Nepenthes gracilis</name>
    <name type="common">Slender pitcher plant</name>
    <dbReference type="NCBI Taxonomy" id="150966"/>
    <lineage>
        <taxon>Eukaryota</taxon>
        <taxon>Viridiplantae</taxon>
        <taxon>Streptophyta</taxon>
        <taxon>Embryophyta</taxon>
        <taxon>Tracheophyta</taxon>
        <taxon>Spermatophyta</taxon>
        <taxon>Magnoliopsida</taxon>
        <taxon>eudicotyledons</taxon>
        <taxon>Gunneridae</taxon>
        <taxon>Pentapetalae</taxon>
        <taxon>Caryophyllales</taxon>
        <taxon>Nepenthaceae</taxon>
        <taxon>Nepenthes</taxon>
    </lineage>
</organism>
<dbReference type="Proteomes" id="UP001279734">
    <property type="component" value="Unassembled WGS sequence"/>
</dbReference>
<sequence>MAGADLHAESYSDRVMSLMNSSGLLEGLDFGPFLQGATSATAASDFCWCWIECAELLVLVVIWSLFLMVWADVDDGQWAVILSLMLSFMLPLKQENEIDIWASVANQPIGTDFKSAYGQPANEIGQFEIGIRNQQMGLAANQLICTTSKSPYGQLKSATVRRCLSLHPSAAANPNKQTKIRNLPPLPITTTSLI</sequence>
<reference evidence="2" key="1">
    <citation type="submission" date="2023-05" db="EMBL/GenBank/DDBJ databases">
        <title>Nepenthes gracilis genome sequencing.</title>
        <authorList>
            <person name="Fukushima K."/>
        </authorList>
    </citation>
    <scope>NUCLEOTIDE SEQUENCE</scope>
    <source>
        <strain evidence="2">SING2019-196</strain>
    </source>
</reference>
<evidence type="ECO:0000313" key="3">
    <source>
        <dbReference type="Proteomes" id="UP001279734"/>
    </source>
</evidence>
<proteinExistence type="predicted"/>
<evidence type="ECO:0000256" key="1">
    <source>
        <dbReference type="SAM" id="MobiDB-lite"/>
    </source>
</evidence>
<dbReference type="AlphaFoldDB" id="A0AAD3XEG6"/>